<proteinExistence type="predicted"/>
<sequence length="67" mass="7920">MIGERSPDPSFVITGKLSTSIESKLYFDTIRSQKEVEKVRIEMENELANERVLDKSWSKECNRWKKK</sequence>
<gene>
    <name evidence="2" type="ORF">HannXRQ_Chr12g0354441</name>
    <name evidence="1" type="ORF">HanXRQr2_Chr12g0520981</name>
</gene>
<reference evidence="1 3" key="1">
    <citation type="journal article" date="2017" name="Nature">
        <title>The sunflower genome provides insights into oil metabolism, flowering and Asterid evolution.</title>
        <authorList>
            <person name="Badouin H."/>
            <person name="Gouzy J."/>
            <person name="Grassa C.J."/>
            <person name="Murat F."/>
            <person name="Staton S.E."/>
            <person name="Cottret L."/>
            <person name="Lelandais-Briere C."/>
            <person name="Owens G.L."/>
            <person name="Carrere S."/>
            <person name="Mayjonade B."/>
            <person name="Legrand L."/>
            <person name="Gill N."/>
            <person name="Kane N.C."/>
            <person name="Bowers J.E."/>
            <person name="Hubner S."/>
            <person name="Bellec A."/>
            <person name="Berard A."/>
            <person name="Berges H."/>
            <person name="Blanchet N."/>
            <person name="Boniface M.C."/>
            <person name="Brunel D."/>
            <person name="Catrice O."/>
            <person name="Chaidir N."/>
            <person name="Claudel C."/>
            <person name="Donnadieu C."/>
            <person name="Faraut T."/>
            <person name="Fievet G."/>
            <person name="Helmstetter N."/>
            <person name="King M."/>
            <person name="Knapp S.J."/>
            <person name="Lai Z."/>
            <person name="Le Paslier M.C."/>
            <person name="Lippi Y."/>
            <person name="Lorenzon L."/>
            <person name="Mandel J.R."/>
            <person name="Marage G."/>
            <person name="Marchand G."/>
            <person name="Marquand E."/>
            <person name="Bret-Mestries E."/>
            <person name="Morien E."/>
            <person name="Nambeesan S."/>
            <person name="Nguyen T."/>
            <person name="Pegot-Espagnet P."/>
            <person name="Pouilly N."/>
            <person name="Raftis F."/>
            <person name="Sallet E."/>
            <person name="Schiex T."/>
            <person name="Thomas J."/>
            <person name="Vandecasteele C."/>
            <person name="Vares D."/>
            <person name="Vear F."/>
            <person name="Vautrin S."/>
            <person name="Crespi M."/>
            <person name="Mangin B."/>
            <person name="Burke J.M."/>
            <person name="Salse J."/>
            <person name="Munos S."/>
            <person name="Vincourt P."/>
            <person name="Rieseberg L.H."/>
            <person name="Langlade N.B."/>
        </authorList>
    </citation>
    <scope>NUCLEOTIDE SEQUENCE [LARGE SCALE GENOMIC DNA]</scope>
    <source>
        <strain evidence="3">cv. SF193</strain>
        <tissue evidence="1">Leaves</tissue>
    </source>
</reference>
<dbReference type="EMBL" id="CM007901">
    <property type="protein sequence ID" value="OTG03717.1"/>
    <property type="molecule type" value="Genomic_DNA"/>
</dbReference>
<reference evidence="2" key="2">
    <citation type="submission" date="2017-02" db="EMBL/GenBank/DDBJ databases">
        <title>Sunflower complete genome.</title>
        <authorList>
            <person name="Langlade N."/>
            <person name="Munos S."/>
        </authorList>
    </citation>
    <scope>NUCLEOTIDE SEQUENCE [LARGE SCALE GENOMIC DNA]</scope>
    <source>
        <tissue evidence="2">Leaves</tissue>
    </source>
</reference>
<protein>
    <submittedName>
        <fullName evidence="2">Uncharacterized protein</fullName>
    </submittedName>
</protein>
<name>A0A251SXX3_HELAN</name>
<dbReference type="Gramene" id="mRNA:HanXRQr2_Chr12g0520981">
    <property type="protein sequence ID" value="mRNA:HanXRQr2_Chr12g0520981"/>
    <property type="gene ID" value="HanXRQr2_Chr12g0520981"/>
</dbReference>
<evidence type="ECO:0000313" key="2">
    <source>
        <dbReference type="EMBL" id="OTG03717.1"/>
    </source>
</evidence>
<evidence type="ECO:0000313" key="3">
    <source>
        <dbReference type="Proteomes" id="UP000215914"/>
    </source>
</evidence>
<dbReference type="EMBL" id="MNCJ02000327">
    <property type="protein sequence ID" value="KAF5776143.1"/>
    <property type="molecule type" value="Genomic_DNA"/>
</dbReference>
<reference evidence="1" key="3">
    <citation type="submission" date="2020-06" db="EMBL/GenBank/DDBJ databases">
        <title>Helianthus annuus Genome sequencing and assembly Release 2.</title>
        <authorList>
            <person name="Gouzy J."/>
            <person name="Langlade N."/>
            <person name="Munos S."/>
        </authorList>
    </citation>
    <scope>NUCLEOTIDE SEQUENCE</scope>
    <source>
        <tissue evidence="1">Leaves</tissue>
    </source>
</reference>
<dbReference type="InParanoid" id="A0A251SXX3"/>
<dbReference type="Proteomes" id="UP000215914">
    <property type="component" value="Chromosome 12"/>
</dbReference>
<accession>A0A251SXX3</accession>
<evidence type="ECO:0000313" key="1">
    <source>
        <dbReference type="EMBL" id="KAF5776143.1"/>
    </source>
</evidence>
<dbReference type="AlphaFoldDB" id="A0A251SXX3"/>
<organism evidence="2 3">
    <name type="scientific">Helianthus annuus</name>
    <name type="common">Common sunflower</name>
    <dbReference type="NCBI Taxonomy" id="4232"/>
    <lineage>
        <taxon>Eukaryota</taxon>
        <taxon>Viridiplantae</taxon>
        <taxon>Streptophyta</taxon>
        <taxon>Embryophyta</taxon>
        <taxon>Tracheophyta</taxon>
        <taxon>Spermatophyta</taxon>
        <taxon>Magnoliopsida</taxon>
        <taxon>eudicotyledons</taxon>
        <taxon>Gunneridae</taxon>
        <taxon>Pentapetalae</taxon>
        <taxon>asterids</taxon>
        <taxon>campanulids</taxon>
        <taxon>Asterales</taxon>
        <taxon>Asteraceae</taxon>
        <taxon>Asteroideae</taxon>
        <taxon>Heliantheae alliance</taxon>
        <taxon>Heliantheae</taxon>
        <taxon>Helianthus</taxon>
    </lineage>
</organism>
<keyword evidence="3" id="KW-1185">Reference proteome</keyword>